<dbReference type="InterPro" id="IPR038765">
    <property type="entry name" value="Papain-like_cys_pep_sf"/>
</dbReference>
<protein>
    <recommendedName>
        <fullName evidence="6">NlpC/P60 domain-containing protein</fullName>
    </recommendedName>
</protein>
<evidence type="ECO:0000256" key="1">
    <source>
        <dbReference type="ARBA" id="ARBA00007074"/>
    </source>
</evidence>
<dbReference type="CDD" id="cd00254">
    <property type="entry name" value="LT-like"/>
    <property type="match status" value="1"/>
</dbReference>
<evidence type="ECO:0000259" key="6">
    <source>
        <dbReference type="PROSITE" id="PS51935"/>
    </source>
</evidence>
<comment type="similarity">
    <text evidence="2">Belongs to the transglycosylase Slt family.</text>
</comment>
<dbReference type="Gene3D" id="3.90.1720.10">
    <property type="entry name" value="endopeptidase domain like (from Nostoc punctiforme)"/>
    <property type="match status" value="1"/>
</dbReference>
<comment type="caution">
    <text evidence="7">The sequence shown here is derived from an EMBL/GenBank/DDBJ whole genome shotgun (WGS) entry which is preliminary data.</text>
</comment>
<reference evidence="7 8" key="1">
    <citation type="journal article" date="2019" name="Int. J. Syst. Evol. Microbiol.">
        <title>The Global Catalogue of Microorganisms (GCM) 10K type strain sequencing project: providing services to taxonomists for standard genome sequencing and annotation.</title>
        <authorList>
            <consortium name="The Broad Institute Genomics Platform"/>
            <consortium name="The Broad Institute Genome Sequencing Center for Infectious Disease"/>
            <person name="Wu L."/>
            <person name="Ma J."/>
        </authorList>
    </citation>
    <scope>NUCLEOTIDE SEQUENCE [LARGE SCALE GENOMIC DNA]</scope>
    <source>
        <strain evidence="7 8">JCM 3367</strain>
    </source>
</reference>
<dbReference type="PROSITE" id="PS51935">
    <property type="entry name" value="NLPC_P60"/>
    <property type="match status" value="1"/>
</dbReference>
<evidence type="ECO:0000256" key="5">
    <source>
        <dbReference type="ARBA" id="ARBA00022807"/>
    </source>
</evidence>
<dbReference type="InterPro" id="IPR051794">
    <property type="entry name" value="PG_Endopeptidase_C40"/>
</dbReference>
<feature type="domain" description="NlpC/P60" evidence="6">
    <location>
        <begin position="53"/>
        <end position="175"/>
    </location>
</feature>
<dbReference type="Pfam" id="PF00877">
    <property type="entry name" value="NLPC_P60"/>
    <property type="match status" value="1"/>
</dbReference>
<evidence type="ECO:0000313" key="8">
    <source>
        <dbReference type="Proteomes" id="UP001499978"/>
    </source>
</evidence>
<dbReference type="PROSITE" id="PS00922">
    <property type="entry name" value="TRANSGLYCOSYLASE"/>
    <property type="match status" value="1"/>
</dbReference>
<dbReference type="InterPro" id="IPR023346">
    <property type="entry name" value="Lysozyme-like_dom_sf"/>
</dbReference>
<dbReference type="PANTHER" id="PTHR47359:SF3">
    <property type="entry name" value="NLP_P60 DOMAIN-CONTAINING PROTEIN-RELATED"/>
    <property type="match status" value="1"/>
</dbReference>
<keyword evidence="5" id="KW-0788">Thiol protease</keyword>
<dbReference type="PANTHER" id="PTHR47359">
    <property type="entry name" value="PEPTIDOGLYCAN DL-ENDOPEPTIDASE CWLO"/>
    <property type="match status" value="1"/>
</dbReference>
<dbReference type="Gene3D" id="1.10.530.10">
    <property type="match status" value="1"/>
</dbReference>
<dbReference type="EMBL" id="BAAARY010000003">
    <property type="protein sequence ID" value="GAA2516172.1"/>
    <property type="molecule type" value="Genomic_DNA"/>
</dbReference>
<keyword evidence="8" id="KW-1185">Reference proteome</keyword>
<gene>
    <name evidence="7" type="ORF">GCM10010201_10970</name>
</gene>
<comment type="similarity">
    <text evidence="1">Belongs to the peptidase C40 family.</text>
</comment>
<evidence type="ECO:0000256" key="3">
    <source>
        <dbReference type="ARBA" id="ARBA00022670"/>
    </source>
</evidence>
<sequence>MSLMDMVGRIQALQSQFAPQQPAAVSQANAAAFASKLAAATGTASTAAGGTGGVSGKDVVAGAKKHLGVPYVFGGTNPKTGLDCSGLVQRVFKDLGVKLPRIASDQAKQGEKVPNMAQAKPGDLLTFGDPAWHIGIYVGGNKMLHAPQPGQNVKIEAIWQKPTSIRRIVPAEATAATTATAGVRPASMGANAVTGVPYANLFNAAGAKYGVSPKLLAAIAKVESGYNAKAVSPAGARGLMQIMPATAREMNVNPMDPASAVNGAARIMRGNLKKFGSVDLALAAYNAGGGAVQRYGGIPPFAETQAYVPKVKRALAKLG</sequence>
<dbReference type="InterPro" id="IPR008258">
    <property type="entry name" value="Transglycosylase_SLT_dom_1"/>
</dbReference>
<dbReference type="InterPro" id="IPR000064">
    <property type="entry name" value="NLP_P60_dom"/>
</dbReference>
<keyword evidence="3" id="KW-0645">Protease</keyword>
<dbReference type="Pfam" id="PF01464">
    <property type="entry name" value="SLT"/>
    <property type="match status" value="1"/>
</dbReference>
<organism evidence="7 8">
    <name type="scientific">Pilimelia columellifera subsp. columellifera</name>
    <dbReference type="NCBI Taxonomy" id="706583"/>
    <lineage>
        <taxon>Bacteria</taxon>
        <taxon>Bacillati</taxon>
        <taxon>Actinomycetota</taxon>
        <taxon>Actinomycetes</taxon>
        <taxon>Micromonosporales</taxon>
        <taxon>Micromonosporaceae</taxon>
        <taxon>Pilimelia</taxon>
    </lineage>
</organism>
<evidence type="ECO:0000256" key="2">
    <source>
        <dbReference type="ARBA" id="ARBA00007734"/>
    </source>
</evidence>
<evidence type="ECO:0000313" key="7">
    <source>
        <dbReference type="EMBL" id="GAA2516172.1"/>
    </source>
</evidence>
<keyword evidence="4" id="KW-0378">Hydrolase</keyword>
<accession>A0ABN3N8B5</accession>
<proteinExistence type="inferred from homology"/>
<name>A0ABN3N8B5_9ACTN</name>
<dbReference type="SUPFAM" id="SSF53955">
    <property type="entry name" value="Lysozyme-like"/>
    <property type="match status" value="1"/>
</dbReference>
<dbReference type="Proteomes" id="UP001499978">
    <property type="component" value="Unassembled WGS sequence"/>
</dbReference>
<dbReference type="InterPro" id="IPR000189">
    <property type="entry name" value="Transglyc_AS"/>
</dbReference>
<evidence type="ECO:0000256" key="4">
    <source>
        <dbReference type="ARBA" id="ARBA00022801"/>
    </source>
</evidence>
<dbReference type="SUPFAM" id="SSF54001">
    <property type="entry name" value="Cysteine proteinases"/>
    <property type="match status" value="1"/>
</dbReference>